<dbReference type="EMBL" id="CAXAMN010007402">
    <property type="protein sequence ID" value="CAK9021432.1"/>
    <property type="molecule type" value="Genomic_DNA"/>
</dbReference>
<gene>
    <name evidence="3" type="ORF">CCMP2556_LOCUS14443</name>
</gene>
<dbReference type="SUPFAM" id="SSF82895">
    <property type="entry name" value="TSP-1 type 1 repeat"/>
    <property type="match status" value="1"/>
</dbReference>
<evidence type="ECO:0000313" key="4">
    <source>
        <dbReference type="Proteomes" id="UP001642484"/>
    </source>
</evidence>
<feature type="non-terminal residue" evidence="3">
    <location>
        <position position="489"/>
    </location>
</feature>
<feature type="compositionally biased region" description="Low complexity" evidence="1">
    <location>
        <begin position="21"/>
        <end position="31"/>
    </location>
</feature>
<feature type="compositionally biased region" description="Basic and acidic residues" evidence="1">
    <location>
        <begin position="1"/>
        <end position="17"/>
    </location>
</feature>
<name>A0ABP0K3U8_9DINO</name>
<dbReference type="InterPro" id="IPR036383">
    <property type="entry name" value="TSP1_rpt_sf"/>
</dbReference>
<comment type="caution">
    <text evidence="3">The sequence shown here is derived from an EMBL/GenBank/DDBJ whole genome shotgun (WGS) entry which is preliminary data.</text>
</comment>
<dbReference type="InterPro" id="IPR000884">
    <property type="entry name" value="TSP1_rpt"/>
</dbReference>
<keyword evidence="2" id="KW-0812">Transmembrane</keyword>
<feature type="region of interest" description="Disordered" evidence="1">
    <location>
        <begin position="1"/>
        <end position="60"/>
    </location>
</feature>
<proteinExistence type="predicted"/>
<keyword evidence="2" id="KW-1133">Transmembrane helix</keyword>
<dbReference type="PROSITE" id="PS50092">
    <property type="entry name" value="TSP1"/>
    <property type="match status" value="3"/>
</dbReference>
<evidence type="ECO:0000256" key="1">
    <source>
        <dbReference type="SAM" id="MobiDB-lite"/>
    </source>
</evidence>
<organism evidence="3 4">
    <name type="scientific">Durusdinium trenchii</name>
    <dbReference type="NCBI Taxonomy" id="1381693"/>
    <lineage>
        <taxon>Eukaryota</taxon>
        <taxon>Sar</taxon>
        <taxon>Alveolata</taxon>
        <taxon>Dinophyceae</taxon>
        <taxon>Suessiales</taxon>
        <taxon>Symbiodiniaceae</taxon>
        <taxon>Durusdinium</taxon>
    </lineage>
</organism>
<sequence length="489" mass="53527">MKVEHGDVDLVDPDGHQSHASIESIESVESSQPVSNSERWMTSSDAAMSTPGAGDHSPGAFAEIEPLIKDEAAQQLRISQMSDGHLAMLRWAGLFGLSSGLLFLIATVYQEIKHKQAKCATDLGDWDSWSSCSTTCEGHQARTRSHSSCGQEILESQRRHCDPLVLCPDESCRVGPWKAWQGCDDVCGPGPTASRYRDITRSPGLLGTCPPLVESTTCARTVPCPSECQRHLGPWADWSGCSAMCDVGHRWRLREWKNEAGEFLHAECKAHAEDFEDCEPDGGSCACHRPPDAKPCPVEEPAERLSNMSTQTERSLQLLLGLQAPHERRHLHLPDAAMRDRLLGALEVTSSGQVALAEHLPNFRCRGWTLASVASNSSDQRVKSGGEPNPFLQLKGLTRFPAEVAFEGYAGSIDRLQQCLTSWLALQLGVSHNQVKLSSHPARPQHGLLHLALRASARCPRPCPQPRRHAIERATKRCVRSAQFTAGGL</sequence>
<dbReference type="SMART" id="SM00209">
    <property type="entry name" value="TSP1"/>
    <property type="match status" value="3"/>
</dbReference>
<evidence type="ECO:0000313" key="3">
    <source>
        <dbReference type="EMBL" id="CAK9021432.1"/>
    </source>
</evidence>
<dbReference type="Pfam" id="PF00090">
    <property type="entry name" value="TSP_1"/>
    <property type="match status" value="2"/>
</dbReference>
<feature type="compositionally biased region" description="Polar residues" evidence="1">
    <location>
        <begin position="32"/>
        <end position="47"/>
    </location>
</feature>
<dbReference type="Gene3D" id="2.20.100.10">
    <property type="entry name" value="Thrombospondin type-1 (TSP1) repeat"/>
    <property type="match status" value="2"/>
</dbReference>
<dbReference type="Proteomes" id="UP001642484">
    <property type="component" value="Unassembled WGS sequence"/>
</dbReference>
<keyword evidence="2" id="KW-0472">Membrane</keyword>
<keyword evidence="4" id="KW-1185">Reference proteome</keyword>
<protein>
    <recommendedName>
        <fullName evidence="5">Spondin-1</fullName>
    </recommendedName>
</protein>
<evidence type="ECO:0008006" key="5">
    <source>
        <dbReference type="Google" id="ProtNLM"/>
    </source>
</evidence>
<reference evidence="3 4" key="1">
    <citation type="submission" date="2024-02" db="EMBL/GenBank/DDBJ databases">
        <authorList>
            <person name="Chen Y."/>
            <person name="Shah S."/>
            <person name="Dougan E. K."/>
            <person name="Thang M."/>
            <person name="Chan C."/>
        </authorList>
    </citation>
    <scope>NUCLEOTIDE SEQUENCE [LARGE SCALE GENOMIC DNA]</scope>
</reference>
<evidence type="ECO:0000256" key="2">
    <source>
        <dbReference type="SAM" id="Phobius"/>
    </source>
</evidence>
<accession>A0ABP0K3U8</accession>
<feature type="transmembrane region" description="Helical" evidence="2">
    <location>
        <begin position="87"/>
        <end position="109"/>
    </location>
</feature>